<evidence type="ECO:0000313" key="3">
    <source>
        <dbReference type="Proteomes" id="UP000034112"/>
    </source>
</evidence>
<protein>
    <submittedName>
        <fullName evidence="2">Uncharacterized protein</fullName>
    </submittedName>
</protein>
<sequence length="369" mass="39455">MKISSIAVLAALGSLQAVAAQVIPGKMIWVDKTTCDPFAKANGFPSAAGSGGLFTTAYDIIDKLVLANSYRVYHPTTQSPTTLPANVLAWERYRLNSTYTAFFGNNTATVSNLGGPLGVWNVAFSLYGINAEWGPGTDAPFLIVVCDDAPYISKNSSSGKYVYTDPYHHLPVELNGDPISGNGMTKPCATNGQSGYSYDNNVKFYNNIIFCTKNMKLPVGFTSNGPTVFPSGTTLDTAGKSWLGAFYTQALWNGGFVGLYGAFEMAYGYAAAHAFRFQRNSLYNPDSQKLFSIAHLFDNLFWASGVGQTSQQEYASLQKTAAGKALIAAFGLTNIAVPARGINWAAASGYVPPSMLNSDSPKVPPIPTH</sequence>
<feature type="signal peptide" evidence="1">
    <location>
        <begin position="1"/>
        <end position="20"/>
    </location>
</feature>
<dbReference type="OMA" id="WERYRLN"/>
<evidence type="ECO:0000256" key="1">
    <source>
        <dbReference type="SAM" id="SignalP"/>
    </source>
</evidence>
<reference evidence="3" key="1">
    <citation type="journal article" date="2015" name="Genome Announc.">
        <title>Draft whole-genome sequence of the biocontrol agent Trichoderma harzianum T6776.</title>
        <authorList>
            <person name="Baroncelli R."/>
            <person name="Piaggeschi G."/>
            <person name="Fiorini L."/>
            <person name="Bertolini E."/>
            <person name="Zapparata A."/>
            <person name="Pe M.E."/>
            <person name="Sarrocco S."/>
            <person name="Vannacci G."/>
        </authorList>
    </citation>
    <scope>NUCLEOTIDE SEQUENCE [LARGE SCALE GENOMIC DNA]</scope>
    <source>
        <strain evidence="3">T6776</strain>
    </source>
</reference>
<feature type="chain" id="PRO_5002530132" evidence="1">
    <location>
        <begin position="21"/>
        <end position="369"/>
    </location>
</feature>
<comment type="caution">
    <text evidence="2">The sequence shown here is derived from an EMBL/GenBank/DDBJ whole genome shotgun (WGS) entry which is preliminary data.</text>
</comment>
<evidence type="ECO:0000313" key="2">
    <source>
        <dbReference type="EMBL" id="KKP07018.1"/>
    </source>
</evidence>
<keyword evidence="1" id="KW-0732">Signal</keyword>
<name>A0A0F9Y4M7_TRIHA</name>
<dbReference type="OrthoDB" id="4884282at2759"/>
<dbReference type="Proteomes" id="UP000034112">
    <property type="component" value="Unassembled WGS sequence"/>
</dbReference>
<dbReference type="EMBL" id="JOKZ01000014">
    <property type="protein sequence ID" value="KKP07018.1"/>
    <property type="molecule type" value="Genomic_DNA"/>
</dbReference>
<dbReference type="AlphaFoldDB" id="A0A0F9Y4M7"/>
<accession>A0A0F9Y4M7</accession>
<organism evidence="2 3">
    <name type="scientific">Trichoderma harzianum</name>
    <name type="common">Hypocrea lixii</name>
    <dbReference type="NCBI Taxonomy" id="5544"/>
    <lineage>
        <taxon>Eukaryota</taxon>
        <taxon>Fungi</taxon>
        <taxon>Dikarya</taxon>
        <taxon>Ascomycota</taxon>
        <taxon>Pezizomycotina</taxon>
        <taxon>Sordariomycetes</taxon>
        <taxon>Hypocreomycetidae</taxon>
        <taxon>Hypocreales</taxon>
        <taxon>Hypocreaceae</taxon>
        <taxon>Trichoderma</taxon>
    </lineage>
</organism>
<gene>
    <name evidence="2" type="ORF">THAR02_00897</name>
</gene>
<proteinExistence type="predicted"/>